<dbReference type="SUPFAM" id="SSF55874">
    <property type="entry name" value="ATPase domain of HSP90 chaperone/DNA topoisomerase II/histidine kinase"/>
    <property type="match status" value="1"/>
</dbReference>
<dbReference type="PANTHER" id="PTHR43304:SF1">
    <property type="entry name" value="PAC DOMAIN-CONTAINING PROTEIN"/>
    <property type="match status" value="1"/>
</dbReference>
<evidence type="ECO:0000313" key="10">
    <source>
        <dbReference type="Proteomes" id="UP000320042"/>
    </source>
</evidence>
<comment type="catalytic activity">
    <reaction evidence="1">
        <text>ATP + protein L-histidine = ADP + protein N-phospho-L-histidine.</text>
        <dbReference type="EC" id="2.7.13.3"/>
    </reaction>
</comment>
<dbReference type="InterPro" id="IPR005467">
    <property type="entry name" value="His_kinase_dom"/>
</dbReference>
<evidence type="ECO:0000256" key="1">
    <source>
        <dbReference type="ARBA" id="ARBA00000085"/>
    </source>
</evidence>
<dbReference type="InterPro" id="IPR036890">
    <property type="entry name" value="HATPase_C_sf"/>
</dbReference>
<evidence type="ECO:0000313" key="9">
    <source>
        <dbReference type="EMBL" id="TWR29668.1"/>
    </source>
</evidence>
<dbReference type="RefSeq" id="WP_146381223.1">
    <property type="nucleotide sequence ID" value="NZ_VOEJ01000003.1"/>
</dbReference>
<dbReference type="InterPro" id="IPR000014">
    <property type="entry name" value="PAS"/>
</dbReference>
<dbReference type="Gene3D" id="2.10.70.100">
    <property type="match status" value="1"/>
</dbReference>
<dbReference type="Gene3D" id="3.30.450.20">
    <property type="entry name" value="PAS domain"/>
    <property type="match status" value="3"/>
</dbReference>
<dbReference type="InterPro" id="IPR003594">
    <property type="entry name" value="HATPase_dom"/>
</dbReference>
<evidence type="ECO:0000259" key="7">
    <source>
        <dbReference type="PROSITE" id="PS50112"/>
    </source>
</evidence>
<dbReference type="InterPro" id="IPR052162">
    <property type="entry name" value="Sensor_kinase/Photoreceptor"/>
</dbReference>
<feature type="domain" description="PAS" evidence="7">
    <location>
        <begin position="131"/>
        <end position="201"/>
    </location>
</feature>
<dbReference type="InterPro" id="IPR013655">
    <property type="entry name" value="PAS_fold_3"/>
</dbReference>
<dbReference type="PROSITE" id="PS50112">
    <property type="entry name" value="PAS"/>
    <property type="match status" value="1"/>
</dbReference>
<comment type="caution">
    <text evidence="9">The sequence shown here is derived from an EMBL/GenBank/DDBJ whole genome shotgun (WGS) entry which is preliminary data.</text>
</comment>
<dbReference type="SMART" id="SM00091">
    <property type="entry name" value="PAS"/>
    <property type="match status" value="3"/>
</dbReference>
<dbReference type="SMART" id="SM00086">
    <property type="entry name" value="PAC"/>
    <property type="match status" value="3"/>
</dbReference>
<evidence type="ECO:0000259" key="6">
    <source>
        <dbReference type="PROSITE" id="PS50109"/>
    </source>
</evidence>
<dbReference type="InterPro" id="IPR035965">
    <property type="entry name" value="PAS-like_dom_sf"/>
</dbReference>
<dbReference type="Pfam" id="PF02518">
    <property type="entry name" value="HATPase_c"/>
    <property type="match status" value="1"/>
</dbReference>
<evidence type="ECO:0000259" key="8">
    <source>
        <dbReference type="PROSITE" id="PS50113"/>
    </source>
</evidence>
<dbReference type="Gene3D" id="3.30.565.10">
    <property type="entry name" value="Histidine kinase-like ATPase, C-terminal domain"/>
    <property type="match status" value="1"/>
</dbReference>
<dbReference type="AlphaFoldDB" id="A0A563UE92"/>
<evidence type="ECO:0000256" key="5">
    <source>
        <dbReference type="ARBA" id="ARBA00022777"/>
    </source>
</evidence>
<sequence length="618" mass="70790">MDNIHKIILEESLAGHWDWHILANRVYLSPKLKAVFGYEEHELEDFISLWDTIIQPEDKSRLEVHLAECFKSGGKIPFNIDVRYRHKSGSTIWVNTTGRVIEWKGKKPVRMVGCHIDITQRKLDEQQAEIANETLKSAFQYSPIGMVLVSLEGRFMKVNNSICELLGYTEEELLSKTFQEITHPEDLQADLELLDKLLAGEVTTYKMEKRYFTKSGSILWIFLNVSMVVDQARKPLYFVSQIKDITDRKIAEDALRESERRWIFASEGTGGGIWDWDLRTNSVFHSDQCIRMIGFEPHEFDTVPGVWTKRVHPSDREKYVNDVQGYLRGETAMYENQHRVQCKDGSYKWILDRGKVIEYAADGSPARVIGTHTDITEQKQQEEQLRRTLNTVSGQNNRLLNFAYIVSHNLRTHSSNFKMIMDVINDPHTNEREKAEMSAHLLNVSELLNDTINNLNEVVSIQTNIDIQTSEINLRDYFEKAIGLLQNDIKRWNVDIQNNIPAHVNLVYSPAYMESIIFNLISNAIKYRSLTQRPIIIVDYIEADGKPGFSVADNGIGINLEKYGDQLFGMYKTFNGNSDAKGMGLFITKNQVEACGGNITVSSQPSQGTKFTVRLSST</sequence>
<feature type="domain" description="PAC" evidence="8">
    <location>
        <begin position="78"/>
        <end position="130"/>
    </location>
</feature>
<dbReference type="EMBL" id="VOEJ01000003">
    <property type="protein sequence ID" value="TWR29668.1"/>
    <property type="molecule type" value="Genomic_DNA"/>
</dbReference>
<keyword evidence="10" id="KW-1185">Reference proteome</keyword>
<gene>
    <name evidence="9" type="ORF">FPZ43_07340</name>
</gene>
<dbReference type="SUPFAM" id="SSF55785">
    <property type="entry name" value="PYP-like sensor domain (PAS domain)"/>
    <property type="match status" value="3"/>
</dbReference>
<dbReference type="GO" id="GO:0004673">
    <property type="term" value="F:protein histidine kinase activity"/>
    <property type="evidence" value="ECO:0007669"/>
    <property type="project" value="UniProtKB-EC"/>
</dbReference>
<proteinExistence type="predicted"/>
<dbReference type="PROSITE" id="PS50113">
    <property type="entry name" value="PAC"/>
    <property type="match status" value="3"/>
</dbReference>
<feature type="domain" description="Histidine kinase" evidence="6">
    <location>
        <begin position="405"/>
        <end position="618"/>
    </location>
</feature>
<dbReference type="PRINTS" id="PR00344">
    <property type="entry name" value="BCTRLSENSOR"/>
</dbReference>
<name>A0A563UE92_9SPHI</name>
<dbReference type="SMART" id="SM00387">
    <property type="entry name" value="HATPase_c"/>
    <property type="match status" value="1"/>
</dbReference>
<feature type="domain" description="PAC" evidence="8">
    <location>
        <begin position="334"/>
        <end position="387"/>
    </location>
</feature>
<accession>A0A563UE92</accession>
<evidence type="ECO:0000256" key="3">
    <source>
        <dbReference type="ARBA" id="ARBA00022553"/>
    </source>
</evidence>
<protein>
    <recommendedName>
        <fullName evidence="2">histidine kinase</fullName>
        <ecNumber evidence="2">2.7.13.3</ecNumber>
    </recommendedName>
</protein>
<dbReference type="NCBIfam" id="TIGR00229">
    <property type="entry name" value="sensory_box"/>
    <property type="match status" value="3"/>
</dbReference>
<organism evidence="9 10">
    <name type="scientific">Mucilaginibacter pallidiroseus</name>
    <dbReference type="NCBI Taxonomy" id="2599295"/>
    <lineage>
        <taxon>Bacteria</taxon>
        <taxon>Pseudomonadati</taxon>
        <taxon>Bacteroidota</taxon>
        <taxon>Sphingobacteriia</taxon>
        <taxon>Sphingobacteriales</taxon>
        <taxon>Sphingobacteriaceae</taxon>
        <taxon>Mucilaginibacter</taxon>
    </lineage>
</organism>
<keyword evidence="3" id="KW-0597">Phosphoprotein</keyword>
<keyword evidence="5" id="KW-0418">Kinase</keyword>
<dbReference type="Proteomes" id="UP000320042">
    <property type="component" value="Unassembled WGS sequence"/>
</dbReference>
<evidence type="ECO:0000256" key="2">
    <source>
        <dbReference type="ARBA" id="ARBA00012438"/>
    </source>
</evidence>
<keyword evidence="4" id="KW-0808">Transferase</keyword>
<dbReference type="PANTHER" id="PTHR43304">
    <property type="entry name" value="PHYTOCHROME-LIKE PROTEIN CPH1"/>
    <property type="match status" value="1"/>
</dbReference>
<dbReference type="CDD" id="cd00130">
    <property type="entry name" value="PAS"/>
    <property type="match status" value="3"/>
</dbReference>
<dbReference type="Pfam" id="PF08447">
    <property type="entry name" value="PAS_3"/>
    <property type="match status" value="3"/>
</dbReference>
<dbReference type="EC" id="2.7.13.3" evidence="2"/>
<reference evidence="9 10" key="1">
    <citation type="submission" date="2019-07" db="EMBL/GenBank/DDBJ databases">
        <authorList>
            <person name="Kim J."/>
        </authorList>
    </citation>
    <scope>NUCLEOTIDE SEQUENCE [LARGE SCALE GENOMIC DNA]</scope>
    <source>
        <strain evidence="10">dk17</strain>
    </source>
</reference>
<dbReference type="OrthoDB" id="1522284at2"/>
<dbReference type="PROSITE" id="PS50109">
    <property type="entry name" value="HIS_KIN"/>
    <property type="match status" value="1"/>
</dbReference>
<dbReference type="InterPro" id="IPR001610">
    <property type="entry name" value="PAC"/>
</dbReference>
<feature type="domain" description="PAC" evidence="8">
    <location>
        <begin position="205"/>
        <end position="257"/>
    </location>
</feature>
<dbReference type="InterPro" id="IPR000700">
    <property type="entry name" value="PAS-assoc_C"/>
</dbReference>
<evidence type="ECO:0000256" key="4">
    <source>
        <dbReference type="ARBA" id="ARBA00022679"/>
    </source>
</evidence>
<dbReference type="InterPro" id="IPR004358">
    <property type="entry name" value="Sig_transdc_His_kin-like_C"/>
</dbReference>